<evidence type="ECO:0000259" key="1">
    <source>
        <dbReference type="PROSITE" id="PS50404"/>
    </source>
</evidence>
<keyword evidence="3" id="KW-1185">Reference proteome</keyword>
<organism evidence="2 3">
    <name type="scientific">Rhizopus stolonifer</name>
    <name type="common">Rhizopus nigricans</name>
    <dbReference type="NCBI Taxonomy" id="4846"/>
    <lineage>
        <taxon>Eukaryota</taxon>
        <taxon>Fungi</taxon>
        <taxon>Fungi incertae sedis</taxon>
        <taxon>Mucoromycota</taxon>
        <taxon>Mucoromycotina</taxon>
        <taxon>Mucoromycetes</taxon>
        <taxon>Mucorales</taxon>
        <taxon>Mucorineae</taxon>
        <taxon>Rhizopodaceae</taxon>
        <taxon>Rhizopus</taxon>
    </lineage>
</organism>
<protein>
    <recommendedName>
        <fullName evidence="1">GST N-terminal domain-containing protein</fullName>
    </recommendedName>
</protein>
<comment type="caution">
    <text evidence="2">The sequence shown here is derived from an EMBL/GenBank/DDBJ whole genome shotgun (WGS) entry which is preliminary data.</text>
</comment>
<feature type="domain" description="GST N-terminal" evidence="1">
    <location>
        <begin position="5"/>
        <end position="84"/>
    </location>
</feature>
<reference evidence="2 3" key="1">
    <citation type="journal article" date="2018" name="G3 (Bethesda)">
        <title>Phylogenetic and Phylogenomic Definition of Rhizopus Species.</title>
        <authorList>
            <person name="Gryganskyi A.P."/>
            <person name="Golan J."/>
            <person name="Dolatabadi S."/>
            <person name="Mondo S."/>
            <person name="Robb S."/>
            <person name="Idnurm A."/>
            <person name="Muszewska A."/>
            <person name="Steczkiewicz K."/>
            <person name="Masonjones S."/>
            <person name="Liao H.L."/>
            <person name="Gajdeczka M.T."/>
            <person name="Anike F."/>
            <person name="Vuek A."/>
            <person name="Anishchenko I.M."/>
            <person name="Voigt K."/>
            <person name="de Hoog G.S."/>
            <person name="Smith M.E."/>
            <person name="Heitman J."/>
            <person name="Vilgalys R."/>
            <person name="Stajich J.E."/>
        </authorList>
    </citation>
    <scope>NUCLEOTIDE SEQUENCE [LARGE SCALE GENOMIC DNA]</scope>
    <source>
        <strain evidence="2 3">LSU 92-RS-03</strain>
    </source>
</reference>
<accession>A0A367KXH4</accession>
<dbReference type="Pfam" id="PF13417">
    <property type="entry name" value="GST_N_3"/>
    <property type="match status" value="1"/>
</dbReference>
<dbReference type="OrthoDB" id="202840at2759"/>
<proteinExistence type="predicted"/>
<dbReference type="SUPFAM" id="SSF52833">
    <property type="entry name" value="Thioredoxin-like"/>
    <property type="match status" value="1"/>
</dbReference>
<dbReference type="InterPro" id="IPR058268">
    <property type="entry name" value="DUF7962"/>
</dbReference>
<dbReference type="InterPro" id="IPR004045">
    <property type="entry name" value="Glutathione_S-Trfase_N"/>
</dbReference>
<evidence type="ECO:0000313" key="3">
    <source>
        <dbReference type="Proteomes" id="UP000253551"/>
    </source>
</evidence>
<dbReference type="CDD" id="cd00570">
    <property type="entry name" value="GST_N_family"/>
    <property type="match status" value="1"/>
</dbReference>
<dbReference type="EMBL" id="PJQM01000066">
    <property type="protein sequence ID" value="RCI06901.1"/>
    <property type="molecule type" value="Genomic_DNA"/>
</dbReference>
<dbReference type="STRING" id="4846.A0A367KXH4"/>
<dbReference type="Proteomes" id="UP000253551">
    <property type="component" value="Unassembled WGS sequence"/>
</dbReference>
<dbReference type="PROSITE" id="PS50404">
    <property type="entry name" value="GST_NTER"/>
    <property type="match status" value="1"/>
</dbReference>
<name>A0A367KXH4_RHIST</name>
<evidence type="ECO:0000313" key="2">
    <source>
        <dbReference type="EMBL" id="RCI06901.1"/>
    </source>
</evidence>
<sequence>MTGTQDIILHWYPESPYSQKVAWVLNYKKVEYRTVLCQRMEPRPLRRPLDGGYRKTPILQVGKHVFCDTKAIFMEIEKLFPEPSLYPKLSSTGASSEALARGLTLWADNSLFLNVVSQLPAKNLPAEFLADRSAMLGREIDVDKLTAAAPFMKATLLAEFGVLEKLLDGKNWILETEAPSLIDFNAAMMTFFTVNLVGEKWVQANLKIMFEHMSKLMGVADWEGTAKRPVLTEEEAIEVLKRHASDEVSQDFKVHSSGLPIELGQQVLVMPLDTGKVPVYGTLLKSTKDETVVEYNDPNYGTTAFIHFPALGFVVLPKPSSD</sequence>
<dbReference type="InterPro" id="IPR036249">
    <property type="entry name" value="Thioredoxin-like_sf"/>
</dbReference>
<gene>
    <name evidence="2" type="ORF">CU098_013673</name>
</gene>
<dbReference type="AlphaFoldDB" id="A0A367KXH4"/>
<dbReference type="Gene3D" id="1.20.1050.10">
    <property type="match status" value="1"/>
</dbReference>
<dbReference type="Gene3D" id="3.40.30.110">
    <property type="match status" value="1"/>
</dbReference>
<dbReference type="Pfam" id="PF25907">
    <property type="entry name" value="DUF7962"/>
    <property type="match status" value="1"/>
</dbReference>